<reference evidence="9 10" key="1">
    <citation type="journal article" date="2019" name="Int. J. Syst. Evol. Microbiol.">
        <title>The Global Catalogue of Microorganisms (GCM) 10K type strain sequencing project: providing services to taxonomists for standard genome sequencing and annotation.</title>
        <authorList>
            <consortium name="The Broad Institute Genomics Platform"/>
            <consortium name="The Broad Institute Genome Sequencing Center for Infectious Disease"/>
            <person name="Wu L."/>
            <person name="Ma J."/>
        </authorList>
    </citation>
    <scope>NUCLEOTIDE SEQUENCE [LARGE SCALE GENOMIC DNA]</scope>
    <source>
        <strain evidence="9 10">JCM 12149</strain>
    </source>
</reference>
<evidence type="ECO:0000313" key="10">
    <source>
        <dbReference type="Proteomes" id="UP001501459"/>
    </source>
</evidence>
<comment type="caution">
    <text evidence="9">The sequence shown here is derived from an EMBL/GenBank/DDBJ whole genome shotgun (WGS) entry which is preliminary data.</text>
</comment>
<comment type="catalytic activity">
    <reaction evidence="5 6">
        <text>N(6)-[(R)-lipoyl]-L-lysyl-[protein] + 2-oxoglutarate + H(+) = N(6)-[(R)-S(8)-succinyldihydrolipoyl]-L-lysyl-[protein] + CO2</text>
        <dbReference type="Rhea" id="RHEA:12188"/>
        <dbReference type="Rhea" id="RHEA-COMP:10474"/>
        <dbReference type="Rhea" id="RHEA-COMP:20092"/>
        <dbReference type="ChEBI" id="CHEBI:15378"/>
        <dbReference type="ChEBI" id="CHEBI:16526"/>
        <dbReference type="ChEBI" id="CHEBI:16810"/>
        <dbReference type="ChEBI" id="CHEBI:83099"/>
        <dbReference type="ChEBI" id="CHEBI:83120"/>
        <dbReference type="EC" id="1.2.4.2"/>
    </reaction>
</comment>
<evidence type="ECO:0000256" key="3">
    <source>
        <dbReference type="ARBA" id="ARBA00023052"/>
    </source>
</evidence>
<comment type="subunit">
    <text evidence="6">Homodimer. Part of the 2-oxoglutarate dehydrogenase (OGDH) complex composed of E1 (2-oxoglutarate dehydrogenase), E2 (dihydrolipoamide succinyltransferase) and E3 (dihydrolipoamide dehydrogenase); the complex contains multiple copies of the three enzymatic components (E1, E2 and E3).</text>
</comment>
<evidence type="ECO:0000256" key="7">
    <source>
        <dbReference type="SAM" id="MobiDB-lite"/>
    </source>
</evidence>
<evidence type="ECO:0000259" key="8">
    <source>
        <dbReference type="SMART" id="SM00861"/>
    </source>
</evidence>
<organism evidence="9 10">
    <name type="scientific">Lentibacillus halophilus</name>
    <dbReference type="NCBI Taxonomy" id="295065"/>
    <lineage>
        <taxon>Bacteria</taxon>
        <taxon>Bacillati</taxon>
        <taxon>Bacillota</taxon>
        <taxon>Bacilli</taxon>
        <taxon>Bacillales</taxon>
        <taxon>Bacillaceae</taxon>
        <taxon>Lentibacillus</taxon>
    </lineage>
</organism>
<comment type="function">
    <text evidence="6">E1 component of the 2-oxoglutarate dehydrogenase (OGDH) complex which catalyzes the decarboxylation of 2-oxoglutarate, the first step in the conversion of 2-oxoglutarate to succinyl-CoA and CO(2).</text>
</comment>
<dbReference type="InterPro" id="IPR005475">
    <property type="entry name" value="Transketolase-like_Pyr-bd"/>
</dbReference>
<keyword evidence="2 6" id="KW-0560">Oxidoreductase</keyword>
<dbReference type="NCBIfam" id="TIGR00239">
    <property type="entry name" value="2oxo_dh_E1"/>
    <property type="match status" value="1"/>
</dbReference>
<dbReference type="InterPro" id="IPR023784">
    <property type="entry name" value="2oxoglutarate_DH_E1_bac"/>
</dbReference>
<dbReference type="SUPFAM" id="SSF52518">
    <property type="entry name" value="Thiamin diphosphate-binding fold (THDP-binding)"/>
    <property type="match status" value="2"/>
</dbReference>
<evidence type="ECO:0000256" key="1">
    <source>
        <dbReference type="ARBA" id="ARBA00001964"/>
    </source>
</evidence>
<dbReference type="EMBL" id="BAAADM010000041">
    <property type="protein sequence ID" value="GAA0439766.1"/>
    <property type="molecule type" value="Genomic_DNA"/>
</dbReference>
<dbReference type="Pfam" id="PF00676">
    <property type="entry name" value="E1_dh"/>
    <property type="match status" value="1"/>
</dbReference>
<keyword evidence="3 6" id="KW-0786">Thiamine pyrophosphate</keyword>
<protein>
    <recommendedName>
        <fullName evidence="6">2-oxoglutarate dehydrogenase E1 component</fullName>
        <ecNumber evidence="6">1.2.4.2</ecNumber>
    </recommendedName>
    <alternativeName>
        <fullName evidence="6">Alpha-ketoglutarate dehydrogenase</fullName>
    </alternativeName>
</protein>
<feature type="compositionally biased region" description="Basic and acidic residues" evidence="7">
    <location>
        <begin position="52"/>
        <end position="61"/>
    </location>
</feature>
<dbReference type="InterPro" id="IPR029061">
    <property type="entry name" value="THDP-binding"/>
</dbReference>
<gene>
    <name evidence="9" type="primary">sucA</name>
    <name evidence="6" type="synonym">odhA</name>
    <name evidence="9" type="ORF">GCM10008983_15840</name>
</gene>
<evidence type="ECO:0000313" key="9">
    <source>
        <dbReference type="EMBL" id="GAA0439766.1"/>
    </source>
</evidence>
<dbReference type="Gene3D" id="1.10.287.1150">
    <property type="entry name" value="TPP helical domain"/>
    <property type="match status" value="1"/>
</dbReference>
<dbReference type="NCBIfam" id="NF008907">
    <property type="entry name" value="PRK12270.1"/>
    <property type="match status" value="1"/>
</dbReference>
<dbReference type="HAMAP" id="MF_01169">
    <property type="entry name" value="SucA_OdhA"/>
    <property type="match status" value="1"/>
</dbReference>
<dbReference type="InterPro" id="IPR001017">
    <property type="entry name" value="DH_E1"/>
</dbReference>
<comment type="similarity">
    <text evidence="6">Belongs to the alpha-ketoglutarate dehydrogenase family.</text>
</comment>
<dbReference type="EC" id="1.2.4.2" evidence="6"/>
<dbReference type="Pfam" id="PF16870">
    <property type="entry name" value="OxoGdeHyase_C"/>
    <property type="match status" value="1"/>
</dbReference>
<evidence type="ECO:0000256" key="5">
    <source>
        <dbReference type="ARBA" id="ARBA00051911"/>
    </source>
</evidence>
<comment type="cofactor">
    <cofactor evidence="1 6">
        <name>thiamine diphosphate</name>
        <dbReference type="ChEBI" id="CHEBI:58937"/>
    </cofactor>
</comment>
<feature type="region of interest" description="Disordered" evidence="7">
    <location>
        <begin position="52"/>
        <end position="71"/>
    </location>
</feature>
<sequence length="955" mass="107688">MTHNGESHEGFWESFHGPNMGYIEEQYELYRENPDAVDSSLKELFDEHGAPDWVSKSKETAQPESQSTATPWDVKKLTSAMKLVEAIRRFGHMESDIYPVGRDERQTNLVNPETYGLTEADLREIPASWLWEQAPSGVQDGFEVIERLKTLYSGTITFEYDHVNQDDERAWLLNYIETARYNEGFSDKTKKGLLRRLAEVEGFEEFLQKTFVGQKRFSIEGLASMVPILDRIVKNSNEDNIEHIMMGMAHRGRLSVLAHILGKPFDKIFSEFHHSPDKELIPSEGSIGINYGWTGDVKYHLGATKDVKADDQTSGTRITLANNPSHLEFVNPVVEGLARAGQDTRSQSGYPGQDFNSALPVLIHGDASFIGEGVVAETLNFKGLSGYQTGGTLHIIANNLLGYTTNQQDGRSTRYASDLAKGFEIPIIHVNADDPVACVSAAMIAYEYRQTFHKDFLIDLVGYRRYGHNEMDEPRATQPKLYKHIDNHPTTSSAFAEKLQQEGIIGQNDLNTIQDEVMAGLRDVYENMKENDAAETESKKMPSVLSNGLDRFKTAIPLDKLEMLNKQMQKRPDGFTVFRKLERILKRRENVLEEGNKADWGTGEALTYASILYDGTPIRLTGQDTERGTFAHRHMVLHDAETGEKYSPLHGIEGSEASFDIRNSPLSEAGVLGFEYGYSVQSPETLVIWEAQFGDFANAAQVIFDQFISAARAKWGDKSNLVMLLPHGYEGQGPEHSSARLERFLQLAAENNLIVANVTSSAQFFHLIRRQAAMRGQEEARPLVLMTPKSLLRNQRVASEAKEFTEGKFEPLRRQPNLHVNNQDVKRLVIGSGKVMVDIEEEMANSDETFDWLDVLRVEQIYPFPVEKLEKELQGLPNLEEIVWVQEEPQNMGSWDFVDDYLRDLLQEGQILRYAGRPQRASPAVGEPNADKAEQRQIIQDVITPSKGGDSSERN</sequence>
<keyword evidence="10" id="KW-1185">Reference proteome</keyword>
<name>A0ABN0Z984_9BACI</name>
<accession>A0ABN0Z984</accession>
<dbReference type="PANTHER" id="PTHR23152:SF4">
    <property type="entry name" value="2-OXOADIPATE DEHYDROGENASE COMPLEX COMPONENT E1"/>
    <property type="match status" value="1"/>
</dbReference>
<dbReference type="InterPro" id="IPR011603">
    <property type="entry name" value="2oxoglutarate_DH_E1"/>
</dbReference>
<dbReference type="Gene3D" id="3.40.50.11610">
    <property type="entry name" value="Multifunctional 2-oxoglutarate metabolism enzyme, C-terminal domain"/>
    <property type="match status" value="1"/>
</dbReference>
<dbReference type="Proteomes" id="UP001501459">
    <property type="component" value="Unassembled WGS sequence"/>
</dbReference>
<evidence type="ECO:0000256" key="4">
    <source>
        <dbReference type="ARBA" id="ARBA00023152"/>
    </source>
</evidence>
<dbReference type="NCBIfam" id="NF006914">
    <property type="entry name" value="PRK09404.1"/>
    <property type="match status" value="1"/>
</dbReference>
<dbReference type="CDD" id="cd02016">
    <property type="entry name" value="TPP_E1_OGDC_like"/>
    <property type="match status" value="1"/>
</dbReference>
<keyword evidence="4 6" id="KW-0324">Glycolysis</keyword>
<evidence type="ECO:0000256" key="6">
    <source>
        <dbReference type="HAMAP-Rule" id="MF_01169"/>
    </source>
</evidence>
<dbReference type="SMART" id="SM00861">
    <property type="entry name" value="Transket_pyr"/>
    <property type="match status" value="1"/>
</dbReference>
<dbReference type="Gene3D" id="3.40.50.12470">
    <property type="match status" value="1"/>
</dbReference>
<dbReference type="Gene3D" id="3.40.50.970">
    <property type="match status" value="1"/>
</dbReference>
<feature type="region of interest" description="Disordered" evidence="7">
    <location>
        <begin position="917"/>
        <end position="955"/>
    </location>
</feature>
<dbReference type="RefSeq" id="WP_343752292.1">
    <property type="nucleotide sequence ID" value="NZ_BAAADM010000041.1"/>
</dbReference>
<dbReference type="Pfam" id="PF02779">
    <property type="entry name" value="Transket_pyr"/>
    <property type="match status" value="1"/>
</dbReference>
<dbReference type="InterPro" id="IPR031717">
    <property type="entry name" value="ODO-1/KGD_C"/>
</dbReference>
<dbReference type="PIRSF" id="PIRSF000157">
    <property type="entry name" value="Oxoglu_dh_E1"/>
    <property type="match status" value="1"/>
</dbReference>
<evidence type="ECO:0000256" key="2">
    <source>
        <dbReference type="ARBA" id="ARBA00023002"/>
    </source>
</evidence>
<proteinExistence type="inferred from homology"/>
<dbReference type="PANTHER" id="PTHR23152">
    <property type="entry name" value="2-OXOGLUTARATE DEHYDROGENASE"/>
    <property type="match status" value="1"/>
</dbReference>
<feature type="domain" description="Transketolase-like pyrimidine-binding" evidence="8">
    <location>
        <begin position="598"/>
        <end position="794"/>
    </location>
</feature>
<dbReference type="InterPro" id="IPR042179">
    <property type="entry name" value="KGD_C_sf"/>
</dbReference>